<sequence>MKFVSVLVAMVVCGGFNLYFCRAANAFGNQIVYGCSDCNPPPTKSTPREYVCDGETINFCDKHAASWKATIIKNNKLRLSDCAERKPKPGEQLLLFVSRGNLDNYGKYEFVTVKSSPKSDCIVTLRQPIKKLRNIGNQCTFIAQTFPSFGKVSLRNGCVLTCNGQTGGIGGILAFKARNLSIDYTSKIDMSGKGYLGGNGGTNRGGGGQGGETFGCLTSNMGKGGDIKAGWSTNTNGIGGGGAGDGPSSRTGFKGGPGGYNAGGGGADSTINADDGAAGGGGGGHFSGGGGGGAGSGCGGQDGGKGGTAGQIGTSAGGGGQSSCPGGNGGSGGNAGNWPLNRAPHCYDKSAEGGNAGTSALGGGGGDSCGGSYGGGGGGGGLQFGSTDFRSRLSYGGGGGGGGGSAFADDPNPGGKGGNGGGLVYLRLDELTLNGKILAEGQPGQCLNRKAHRSAPGGSGAGGSVVIITKKLNGNPSYKISTSGGNPVKCAFGAGGGGGGGVGRWVVQKGKTTLHS</sequence>
<accession>A0ABN8PAY9</accession>
<dbReference type="EMBL" id="CALNXK010000056">
    <property type="protein sequence ID" value="CAH3135610.1"/>
    <property type="molecule type" value="Genomic_DNA"/>
</dbReference>
<feature type="region of interest" description="Disordered" evidence="1">
    <location>
        <begin position="238"/>
        <end position="260"/>
    </location>
</feature>
<protein>
    <submittedName>
        <fullName evidence="3">Uncharacterized protein</fullName>
    </submittedName>
</protein>
<keyword evidence="4" id="KW-1185">Reference proteome</keyword>
<organism evidence="3 4">
    <name type="scientific">Porites lobata</name>
    <dbReference type="NCBI Taxonomy" id="104759"/>
    <lineage>
        <taxon>Eukaryota</taxon>
        <taxon>Metazoa</taxon>
        <taxon>Cnidaria</taxon>
        <taxon>Anthozoa</taxon>
        <taxon>Hexacorallia</taxon>
        <taxon>Scleractinia</taxon>
        <taxon>Fungiina</taxon>
        <taxon>Poritidae</taxon>
        <taxon>Porites</taxon>
    </lineage>
</organism>
<dbReference type="Proteomes" id="UP001159405">
    <property type="component" value="Unassembled WGS sequence"/>
</dbReference>
<evidence type="ECO:0000313" key="3">
    <source>
        <dbReference type="EMBL" id="CAH3135610.1"/>
    </source>
</evidence>
<feature type="region of interest" description="Disordered" evidence="1">
    <location>
        <begin position="393"/>
        <end position="415"/>
    </location>
</feature>
<feature type="compositionally biased region" description="Gly residues" evidence="1">
    <location>
        <begin position="395"/>
        <end position="405"/>
    </location>
</feature>
<evidence type="ECO:0000256" key="1">
    <source>
        <dbReference type="SAM" id="MobiDB-lite"/>
    </source>
</evidence>
<name>A0ABN8PAY9_9CNID</name>
<proteinExistence type="predicted"/>
<comment type="caution">
    <text evidence="3">The sequence shown here is derived from an EMBL/GenBank/DDBJ whole genome shotgun (WGS) entry which is preliminary data.</text>
</comment>
<evidence type="ECO:0000256" key="2">
    <source>
        <dbReference type="SAM" id="SignalP"/>
    </source>
</evidence>
<dbReference type="PROSITE" id="PS51257">
    <property type="entry name" value="PROKAR_LIPOPROTEIN"/>
    <property type="match status" value="1"/>
</dbReference>
<feature type="region of interest" description="Disordered" evidence="1">
    <location>
        <begin position="300"/>
        <end position="331"/>
    </location>
</feature>
<keyword evidence="2" id="KW-0732">Signal</keyword>
<feature type="signal peptide" evidence="2">
    <location>
        <begin position="1"/>
        <end position="26"/>
    </location>
</feature>
<gene>
    <name evidence="3" type="ORF">PLOB_00037989</name>
</gene>
<feature type="chain" id="PRO_5045154957" evidence="2">
    <location>
        <begin position="27"/>
        <end position="516"/>
    </location>
</feature>
<evidence type="ECO:0000313" key="4">
    <source>
        <dbReference type="Proteomes" id="UP001159405"/>
    </source>
</evidence>
<reference evidence="3 4" key="1">
    <citation type="submission" date="2022-05" db="EMBL/GenBank/DDBJ databases">
        <authorList>
            <consortium name="Genoscope - CEA"/>
            <person name="William W."/>
        </authorList>
    </citation>
    <scope>NUCLEOTIDE SEQUENCE [LARGE SCALE GENOMIC DNA]</scope>
</reference>